<keyword evidence="3" id="KW-1185">Reference proteome</keyword>
<dbReference type="PANTHER" id="PTHR46524">
    <property type="entry name" value="CW-TYPE ZINC FINGER"/>
    <property type="match status" value="1"/>
</dbReference>
<evidence type="ECO:0000313" key="3">
    <source>
        <dbReference type="Proteomes" id="UP001180020"/>
    </source>
</evidence>
<comment type="caution">
    <text evidence="2">The sequence shown here is derived from an EMBL/GenBank/DDBJ whole genome shotgun (WGS) entry which is preliminary data.</text>
</comment>
<feature type="domain" description="CWZF3/5/7 THD" evidence="1">
    <location>
        <begin position="1"/>
        <end position="158"/>
    </location>
</feature>
<evidence type="ECO:0000259" key="1">
    <source>
        <dbReference type="Pfam" id="PF24756"/>
    </source>
</evidence>
<gene>
    <name evidence="2" type="ORF">QJS10_CPA05g00494</name>
</gene>
<name>A0AAV9EW35_ACOCL</name>
<organism evidence="2 3">
    <name type="scientific">Acorus calamus</name>
    <name type="common">Sweet flag</name>
    <dbReference type="NCBI Taxonomy" id="4465"/>
    <lineage>
        <taxon>Eukaryota</taxon>
        <taxon>Viridiplantae</taxon>
        <taxon>Streptophyta</taxon>
        <taxon>Embryophyta</taxon>
        <taxon>Tracheophyta</taxon>
        <taxon>Spermatophyta</taxon>
        <taxon>Magnoliopsida</taxon>
        <taxon>Liliopsida</taxon>
        <taxon>Acoraceae</taxon>
        <taxon>Acorus</taxon>
    </lineage>
</organism>
<dbReference type="PANTHER" id="PTHR46524:SF7">
    <property type="entry name" value="CW-TYPE ZINC FINGER"/>
    <property type="match status" value="1"/>
</dbReference>
<reference evidence="2" key="1">
    <citation type="journal article" date="2023" name="Nat. Commun.">
        <title>Diploid and tetraploid genomes of Acorus and the evolution of monocots.</title>
        <authorList>
            <person name="Ma L."/>
            <person name="Liu K.W."/>
            <person name="Li Z."/>
            <person name="Hsiao Y.Y."/>
            <person name="Qi Y."/>
            <person name="Fu T."/>
            <person name="Tang G.D."/>
            <person name="Zhang D."/>
            <person name="Sun W.H."/>
            <person name="Liu D.K."/>
            <person name="Li Y."/>
            <person name="Chen G.Z."/>
            <person name="Liu X.D."/>
            <person name="Liao X.Y."/>
            <person name="Jiang Y.T."/>
            <person name="Yu X."/>
            <person name="Hao Y."/>
            <person name="Huang J."/>
            <person name="Zhao X.W."/>
            <person name="Ke S."/>
            <person name="Chen Y.Y."/>
            <person name="Wu W.L."/>
            <person name="Hsu J.L."/>
            <person name="Lin Y.F."/>
            <person name="Huang M.D."/>
            <person name="Li C.Y."/>
            <person name="Huang L."/>
            <person name="Wang Z.W."/>
            <person name="Zhao X."/>
            <person name="Zhong W.Y."/>
            <person name="Peng D.H."/>
            <person name="Ahmad S."/>
            <person name="Lan S."/>
            <person name="Zhang J.S."/>
            <person name="Tsai W.C."/>
            <person name="Van de Peer Y."/>
            <person name="Liu Z.J."/>
        </authorList>
    </citation>
    <scope>NUCLEOTIDE SEQUENCE</scope>
    <source>
        <strain evidence="2">CP</strain>
    </source>
</reference>
<dbReference type="EMBL" id="JAUJYO010000005">
    <property type="protein sequence ID" value="KAK1316373.1"/>
    <property type="molecule type" value="Genomic_DNA"/>
</dbReference>
<reference evidence="2" key="2">
    <citation type="submission" date="2023-06" db="EMBL/GenBank/DDBJ databases">
        <authorList>
            <person name="Ma L."/>
            <person name="Liu K.-W."/>
            <person name="Li Z."/>
            <person name="Hsiao Y.-Y."/>
            <person name="Qi Y."/>
            <person name="Fu T."/>
            <person name="Tang G."/>
            <person name="Zhang D."/>
            <person name="Sun W.-H."/>
            <person name="Liu D.-K."/>
            <person name="Li Y."/>
            <person name="Chen G.-Z."/>
            <person name="Liu X.-D."/>
            <person name="Liao X.-Y."/>
            <person name="Jiang Y.-T."/>
            <person name="Yu X."/>
            <person name="Hao Y."/>
            <person name="Huang J."/>
            <person name="Zhao X.-W."/>
            <person name="Ke S."/>
            <person name="Chen Y.-Y."/>
            <person name="Wu W.-L."/>
            <person name="Hsu J.-L."/>
            <person name="Lin Y.-F."/>
            <person name="Huang M.-D."/>
            <person name="Li C.-Y."/>
            <person name="Huang L."/>
            <person name="Wang Z.-W."/>
            <person name="Zhao X."/>
            <person name="Zhong W.-Y."/>
            <person name="Peng D.-H."/>
            <person name="Ahmad S."/>
            <person name="Lan S."/>
            <person name="Zhang J.-S."/>
            <person name="Tsai W.-C."/>
            <person name="Van De Peer Y."/>
            <person name="Liu Z.-J."/>
        </authorList>
    </citation>
    <scope>NUCLEOTIDE SEQUENCE</scope>
    <source>
        <strain evidence="2">CP</strain>
        <tissue evidence="2">Leaves</tissue>
    </source>
</reference>
<proteinExistence type="predicted"/>
<accession>A0AAV9EW35</accession>
<sequence>MASAALAYKCTEVAYMKVVYSKQTSASKDCHELQATLIMAPSPPGDSPSSSASDVDNLNHLSASDKAVRAKGTAPHVGGNIVFAARNLQRLFNFTQDVNSAMEASRKSYSAFATASSNFGEAQYGLEGKTSVRRVLDFNFHDVEGLLRLVRLAMEAISR</sequence>
<dbReference type="AlphaFoldDB" id="A0AAV9EW35"/>
<dbReference type="InterPro" id="IPR055300">
    <property type="entry name" value="CWZF3/5/7"/>
</dbReference>
<dbReference type="Pfam" id="PF24756">
    <property type="entry name" value="THD_CWZF3-5-7"/>
    <property type="match status" value="1"/>
</dbReference>
<protein>
    <recommendedName>
        <fullName evidence="1">CWZF3/5/7 THD domain-containing protein</fullName>
    </recommendedName>
</protein>
<dbReference type="InterPro" id="IPR056406">
    <property type="entry name" value="THD_CWZF3/5/7"/>
</dbReference>
<evidence type="ECO:0000313" key="2">
    <source>
        <dbReference type="EMBL" id="KAK1316373.1"/>
    </source>
</evidence>
<dbReference type="Proteomes" id="UP001180020">
    <property type="component" value="Unassembled WGS sequence"/>
</dbReference>